<reference evidence="2 3" key="1">
    <citation type="submission" date="2018-02" db="EMBL/GenBank/DDBJ databases">
        <title>Subsurface microbial communities from deep shales in Ohio and West Virginia, USA.</title>
        <authorList>
            <person name="Wrighton K."/>
        </authorList>
    </citation>
    <scope>NUCLEOTIDE SEQUENCE [LARGE SCALE GENOMIC DNA]</scope>
    <source>
        <strain evidence="2 3">OWC-G53F</strain>
    </source>
</reference>
<feature type="transmembrane region" description="Helical" evidence="1">
    <location>
        <begin position="6"/>
        <end position="27"/>
    </location>
</feature>
<comment type="caution">
    <text evidence="2">The sequence shown here is derived from an EMBL/GenBank/DDBJ whole genome shotgun (WGS) entry which is preliminary data.</text>
</comment>
<gene>
    <name evidence="2" type="ORF">B0F88_11037</name>
</gene>
<organism evidence="2 3">
    <name type="scientific">Methylobacter tundripaludum</name>
    <dbReference type="NCBI Taxonomy" id="173365"/>
    <lineage>
        <taxon>Bacteria</taxon>
        <taxon>Pseudomonadati</taxon>
        <taxon>Pseudomonadota</taxon>
        <taxon>Gammaproteobacteria</taxon>
        <taxon>Methylococcales</taxon>
        <taxon>Methylococcaceae</taxon>
        <taxon>Methylobacter</taxon>
    </lineage>
</organism>
<keyword evidence="1" id="KW-0812">Transmembrane</keyword>
<proteinExistence type="predicted"/>
<evidence type="ECO:0000256" key="1">
    <source>
        <dbReference type="SAM" id="Phobius"/>
    </source>
</evidence>
<name>A0A2S6GVS3_9GAMM</name>
<dbReference type="AlphaFoldDB" id="A0A2S6GVS3"/>
<keyword evidence="3" id="KW-1185">Reference proteome</keyword>
<evidence type="ECO:0000313" key="2">
    <source>
        <dbReference type="EMBL" id="PPK69251.1"/>
    </source>
</evidence>
<evidence type="ECO:0000313" key="3">
    <source>
        <dbReference type="Proteomes" id="UP000238071"/>
    </source>
</evidence>
<keyword evidence="1" id="KW-1133">Transmembrane helix</keyword>
<dbReference type="EMBL" id="PTIY01000010">
    <property type="protein sequence ID" value="PPK69251.1"/>
    <property type="molecule type" value="Genomic_DNA"/>
</dbReference>
<dbReference type="Proteomes" id="UP000238071">
    <property type="component" value="Unassembled WGS sequence"/>
</dbReference>
<sequence length="94" mass="10632">MGRSLIYRYWPIIVITKLIVGMDLHIFKIAGKSSPANNLQFLYGSCKCRIGISQYGFDAEVCFNQTYGAVLLSLLLVLPRLRFFNIQTSPQSLV</sequence>
<accession>A0A2S6GVS3</accession>
<keyword evidence="1" id="KW-0472">Membrane</keyword>
<protein>
    <submittedName>
        <fullName evidence="2">Uncharacterized protein</fullName>
    </submittedName>
</protein>